<dbReference type="AlphaFoldDB" id="A0A1H1JVE2"/>
<proteinExistence type="predicted"/>
<evidence type="ECO:0008006" key="3">
    <source>
        <dbReference type="Google" id="ProtNLM"/>
    </source>
</evidence>
<gene>
    <name evidence="1" type="ORF">SAMN05443245_7342</name>
</gene>
<accession>A0A1H1JVE2</accession>
<keyword evidence="2" id="KW-1185">Reference proteome</keyword>
<evidence type="ECO:0000313" key="1">
    <source>
        <dbReference type="EMBL" id="SDR54061.1"/>
    </source>
</evidence>
<evidence type="ECO:0000313" key="2">
    <source>
        <dbReference type="Proteomes" id="UP000183487"/>
    </source>
</evidence>
<dbReference type="Gene3D" id="3.40.50.2300">
    <property type="match status" value="1"/>
</dbReference>
<protein>
    <recommendedName>
        <fullName evidence="3">Response regulatory domain-containing protein</fullName>
    </recommendedName>
</protein>
<name>A0A1H1JVE2_9BURK</name>
<reference evidence="2" key="1">
    <citation type="submission" date="2016-10" db="EMBL/GenBank/DDBJ databases">
        <authorList>
            <person name="Varghese N."/>
            <person name="Submissions S."/>
        </authorList>
    </citation>
    <scope>NUCLEOTIDE SEQUENCE [LARGE SCALE GENOMIC DNA]</scope>
    <source>
        <strain evidence="2">GAS106B</strain>
    </source>
</reference>
<sequence>MRADRLSHKSAVDFALWSQKIPNVPNRPRSVVVAHADTHVAETLALYFRLKEISSVTTSDMAQVALILDFWKPGAVLIDTRLCWQDNYSLIREASIAYALSGVLIIALTGASGEEQPADMQRLGFDGICTEQFSAWRTVEMLSNHLIAPTL</sequence>
<dbReference type="InterPro" id="IPR011006">
    <property type="entry name" value="CheY-like_superfamily"/>
</dbReference>
<dbReference type="SUPFAM" id="SSF52172">
    <property type="entry name" value="CheY-like"/>
    <property type="match status" value="1"/>
</dbReference>
<dbReference type="EMBL" id="FNKP01000004">
    <property type="protein sequence ID" value="SDR54061.1"/>
    <property type="molecule type" value="Genomic_DNA"/>
</dbReference>
<dbReference type="Proteomes" id="UP000183487">
    <property type="component" value="Unassembled WGS sequence"/>
</dbReference>
<organism evidence="1 2">
    <name type="scientific">Paraburkholderia fungorum</name>
    <dbReference type="NCBI Taxonomy" id="134537"/>
    <lineage>
        <taxon>Bacteria</taxon>
        <taxon>Pseudomonadati</taxon>
        <taxon>Pseudomonadota</taxon>
        <taxon>Betaproteobacteria</taxon>
        <taxon>Burkholderiales</taxon>
        <taxon>Burkholderiaceae</taxon>
        <taxon>Paraburkholderia</taxon>
    </lineage>
</organism>